<accession>A0A067JI81</accession>
<feature type="compositionally biased region" description="Polar residues" evidence="1">
    <location>
        <begin position="223"/>
        <end position="236"/>
    </location>
</feature>
<evidence type="ECO:0000313" key="3">
    <source>
        <dbReference type="EMBL" id="KDP22538.1"/>
    </source>
</evidence>
<dbReference type="AlphaFoldDB" id="A0A067JI81"/>
<organism evidence="3 4">
    <name type="scientific">Jatropha curcas</name>
    <name type="common">Barbados nut</name>
    <dbReference type="NCBI Taxonomy" id="180498"/>
    <lineage>
        <taxon>Eukaryota</taxon>
        <taxon>Viridiplantae</taxon>
        <taxon>Streptophyta</taxon>
        <taxon>Embryophyta</taxon>
        <taxon>Tracheophyta</taxon>
        <taxon>Spermatophyta</taxon>
        <taxon>Magnoliopsida</taxon>
        <taxon>eudicotyledons</taxon>
        <taxon>Gunneridae</taxon>
        <taxon>Pentapetalae</taxon>
        <taxon>rosids</taxon>
        <taxon>fabids</taxon>
        <taxon>Malpighiales</taxon>
        <taxon>Euphorbiaceae</taxon>
        <taxon>Crotonoideae</taxon>
        <taxon>Jatropheae</taxon>
        <taxon>Jatropha</taxon>
    </lineage>
</organism>
<evidence type="ECO:0000259" key="2">
    <source>
        <dbReference type="PROSITE" id="PS50090"/>
    </source>
</evidence>
<dbReference type="Gene3D" id="1.10.10.60">
    <property type="entry name" value="Homeodomain-like"/>
    <property type="match status" value="1"/>
</dbReference>
<feature type="region of interest" description="Disordered" evidence="1">
    <location>
        <begin position="217"/>
        <end position="236"/>
    </location>
</feature>
<dbReference type="EMBL" id="KK915447">
    <property type="protein sequence ID" value="KDP22538.1"/>
    <property type="molecule type" value="Genomic_DNA"/>
</dbReference>
<keyword evidence="4" id="KW-1185">Reference proteome</keyword>
<gene>
    <name evidence="3" type="ORF">JCGZ_26369</name>
</gene>
<evidence type="ECO:0000256" key="1">
    <source>
        <dbReference type="SAM" id="MobiDB-lite"/>
    </source>
</evidence>
<dbReference type="STRING" id="180498.A0A067JI81"/>
<dbReference type="Pfam" id="PF13837">
    <property type="entry name" value="Myb_DNA-bind_4"/>
    <property type="match status" value="1"/>
</dbReference>
<protein>
    <recommendedName>
        <fullName evidence="2">Myb-like domain-containing protein</fullName>
    </recommendedName>
</protein>
<feature type="domain" description="Myb-like" evidence="2">
    <location>
        <begin position="34"/>
        <end position="100"/>
    </location>
</feature>
<dbReference type="InterPro" id="IPR001005">
    <property type="entry name" value="SANT/Myb"/>
</dbReference>
<sequence length="322" mass="37294">MAPDSVDAQQLTSLSDKIQQQAFDNGLKATRHPRWSKEETFILIKGKKVVENRVYRSCRSSSTLGLDQIEPKWDSVSSYCKQHAVNRGPEQCRKRWSNLLCDFKKIKNWELHRKDEDETFWKMRNELRRERRLPGFFDREVYNLLDGRPFATEAIPLRLITVETEMKNAYGDEVAARLTAAEKEEDEEATVDGLFSDYKELEQDEICWTSKKETVVAEDPRRTQPTSGNSISSTIKEQNPGTLISQKGWKKRPLSSYECEDTNLTDRLIKVFERNGNLLSAQLEARNINLELDRHERKEQNASLVGVLQKLTDGLIRIAEKL</sequence>
<dbReference type="OrthoDB" id="1865198at2759"/>
<reference evidence="3 4" key="1">
    <citation type="journal article" date="2014" name="PLoS ONE">
        <title>Global Analysis of Gene Expression Profiles in Physic Nut (Jatropha curcas L.) Seedlings Exposed to Salt Stress.</title>
        <authorList>
            <person name="Zhang L."/>
            <person name="Zhang C."/>
            <person name="Wu P."/>
            <person name="Chen Y."/>
            <person name="Li M."/>
            <person name="Jiang H."/>
            <person name="Wu G."/>
        </authorList>
    </citation>
    <scope>NUCLEOTIDE SEQUENCE [LARGE SCALE GENOMIC DNA]</scope>
    <source>
        <strain evidence="4">cv. GZQX0401</strain>
        <tissue evidence="3">Young leaves</tissue>
    </source>
</reference>
<dbReference type="PANTHER" id="PTHR47211">
    <property type="entry name" value="TRIHELIX TRANSCRIPTION FACTOR ASR3"/>
    <property type="match status" value="1"/>
</dbReference>
<dbReference type="PANTHER" id="PTHR47211:SF3">
    <property type="entry name" value="TRIHELIX TRANSCRIPTION FACTOR ASR3-LIKE"/>
    <property type="match status" value="1"/>
</dbReference>
<dbReference type="Proteomes" id="UP000027138">
    <property type="component" value="Unassembled WGS sequence"/>
</dbReference>
<dbReference type="PROSITE" id="PS50090">
    <property type="entry name" value="MYB_LIKE"/>
    <property type="match status" value="1"/>
</dbReference>
<evidence type="ECO:0000313" key="4">
    <source>
        <dbReference type="Proteomes" id="UP000027138"/>
    </source>
</evidence>
<proteinExistence type="predicted"/>
<name>A0A067JI81_JATCU</name>
<dbReference type="InterPro" id="IPR044822">
    <property type="entry name" value="Myb_DNA-bind_4"/>
</dbReference>